<evidence type="ECO:0000313" key="2">
    <source>
        <dbReference type="Proteomes" id="UP001150941"/>
    </source>
</evidence>
<dbReference type="EMBL" id="JAPQKS010000003">
    <property type="protein sequence ID" value="KAJ5238696.1"/>
    <property type="molecule type" value="Genomic_DNA"/>
</dbReference>
<reference evidence="1" key="2">
    <citation type="journal article" date="2023" name="IMA Fungus">
        <title>Comparative genomic study of the Penicillium genus elucidates a diverse pangenome and 15 lateral gene transfer events.</title>
        <authorList>
            <person name="Petersen C."/>
            <person name="Sorensen T."/>
            <person name="Nielsen M.R."/>
            <person name="Sondergaard T.E."/>
            <person name="Sorensen J.L."/>
            <person name="Fitzpatrick D.A."/>
            <person name="Frisvad J.C."/>
            <person name="Nielsen K.L."/>
        </authorList>
    </citation>
    <scope>NUCLEOTIDE SEQUENCE</scope>
    <source>
        <strain evidence="1">IBT 19713</strain>
    </source>
</reference>
<evidence type="ECO:0000313" key="1">
    <source>
        <dbReference type="EMBL" id="KAJ5238696.1"/>
    </source>
</evidence>
<dbReference type="AlphaFoldDB" id="A0A9W9P680"/>
<reference evidence="1" key="1">
    <citation type="submission" date="2022-11" db="EMBL/GenBank/DDBJ databases">
        <authorList>
            <person name="Petersen C."/>
        </authorList>
    </citation>
    <scope>NUCLEOTIDE SEQUENCE</scope>
    <source>
        <strain evidence="1">IBT 19713</strain>
    </source>
</reference>
<dbReference type="Proteomes" id="UP001150941">
    <property type="component" value="Unassembled WGS sequence"/>
</dbReference>
<name>A0A9W9P680_9EURO</name>
<protein>
    <submittedName>
        <fullName evidence="1">Uncharacterized protein</fullName>
    </submittedName>
</protein>
<gene>
    <name evidence="1" type="ORF">N7468_003315</name>
</gene>
<dbReference type="GeneID" id="83199915"/>
<dbReference type="RefSeq" id="XP_058331615.1">
    <property type="nucleotide sequence ID" value="XM_058472612.1"/>
</dbReference>
<sequence>MKQSCTSGASAHLHLLSFQAFIIESPPTSLPSHLPCPISATLLSVLYFNRARCPCLIFLYLRRYEP</sequence>
<proteinExistence type="predicted"/>
<organism evidence="1 2">
    <name type="scientific">Penicillium chermesinum</name>
    <dbReference type="NCBI Taxonomy" id="63820"/>
    <lineage>
        <taxon>Eukaryota</taxon>
        <taxon>Fungi</taxon>
        <taxon>Dikarya</taxon>
        <taxon>Ascomycota</taxon>
        <taxon>Pezizomycotina</taxon>
        <taxon>Eurotiomycetes</taxon>
        <taxon>Eurotiomycetidae</taxon>
        <taxon>Eurotiales</taxon>
        <taxon>Aspergillaceae</taxon>
        <taxon>Penicillium</taxon>
    </lineage>
</organism>
<accession>A0A9W9P680</accession>
<keyword evidence="2" id="KW-1185">Reference proteome</keyword>
<comment type="caution">
    <text evidence="1">The sequence shown here is derived from an EMBL/GenBank/DDBJ whole genome shotgun (WGS) entry which is preliminary data.</text>
</comment>